<keyword evidence="2" id="KW-0238">DNA-binding</keyword>
<keyword evidence="3" id="KW-0804">Transcription</keyword>
<keyword evidence="1" id="KW-0805">Transcription regulation</keyword>
<dbReference type="InterPro" id="IPR001867">
    <property type="entry name" value="OmpR/PhoB-type_DNA-bd"/>
</dbReference>
<protein>
    <submittedName>
        <fullName evidence="6">GAF domain-containing protein</fullName>
    </submittedName>
</protein>
<evidence type="ECO:0000256" key="4">
    <source>
        <dbReference type="SAM" id="MobiDB-lite"/>
    </source>
</evidence>
<dbReference type="Proteomes" id="UP000820669">
    <property type="component" value="Unassembled WGS sequence"/>
</dbReference>
<feature type="domain" description="OmpR/PhoB-type" evidence="5">
    <location>
        <begin position="329"/>
        <end position="394"/>
    </location>
</feature>
<sequence length="496" mass="53602">MSRGTMTRAQPPSATAGITDPVARARLLAQVREAVLNGTEAPAAPRPIVSDSWQRSLAARVDPDHGGPAHVYEPGEIGGIREAHPLAPVVPVLRDTLVGIADEAMHMMIVTDAQGHILWREGQHDVLRRAERVDLVEGTRWTEDSIGTNAMGTALAADRAVQIHSAEHLVRAYHTWTCAAAPIHDPDTGEVVGAVDVTGPLRTFHPATLALVVAAARLAENHLATRLAVRDELLRARNLPHLAGLRGRPGALLSPRGRVLAVQPQGWLPDRVLLPQAGDRISLGEHGEGVLEPLAEGYLLRLHRPGVRRRPTLALPFLGTERPTARLDGRTVRLSLRHAELLALLALHPEGRSADQLATDLYGDHGNPVTVRAEMHRLRVALDAGMIRTQPYRLQASVDADFLHVRDALTAGRVREAAELYRGPLLATSEAPGVRDEREHLAAAVRRAVLGQGDVAAMWALAGTPGGADDQELVERLLRLLPRTDPRHAVLTARTP</sequence>
<dbReference type="InterPro" id="IPR029016">
    <property type="entry name" value="GAF-like_dom_sf"/>
</dbReference>
<organism evidence="6 7">
    <name type="scientific">Pseudonocardia acidicola</name>
    <dbReference type="NCBI Taxonomy" id="2724939"/>
    <lineage>
        <taxon>Bacteria</taxon>
        <taxon>Bacillati</taxon>
        <taxon>Actinomycetota</taxon>
        <taxon>Actinomycetes</taxon>
        <taxon>Pseudonocardiales</taxon>
        <taxon>Pseudonocardiaceae</taxon>
        <taxon>Pseudonocardia</taxon>
    </lineage>
</organism>
<dbReference type="Pfam" id="PF01590">
    <property type="entry name" value="GAF"/>
    <property type="match status" value="1"/>
</dbReference>
<accession>A0ABX1SE78</accession>
<evidence type="ECO:0000259" key="5">
    <source>
        <dbReference type="SMART" id="SM00862"/>
    </source>
</evidence>
<keyword evidence="7" id="KW-1185">Reference proteome</keyword>
<evidence type="ECO:0000256" key="1">
    <source>
        <dbReference type="ARBA" id="ARBA00023015"/>
    </source>
</evidence>
<proteinExistence type="predicted"/>
<dbReference type="InterPro" id="IPR036388">
    <property type="entry name" value="WH-like_DNA-bd_sf"/>
</dbReference>
<evidence type="ECO:0000313" key="7">
    <source>
        <dbReference type="Proteomes" id="UP000820669"/>
    </source>
</evidence>
<evidence type="ECO:0000256" key="3">
    <source>
        <dbReference type="ARBA" id="ARBA00023163"/>
    </source>
</evidence>
<dbReference type="Gene3D" id="1.10.10.10">
    <property type="entry name" value="Winged helix-like DNA-binding domain superfamily/Winged helix DNA-binding domain"/>
    <property type="match status" value="1"/>
</dbReference>
<dbReference type="InterPro" id="IPR016032">
    <property type="entry name" value="Sig_transdc_resp-reg_C-effctor"/>
</dbReference>
<name>A0ABX1SE78_9PSEU</name>
<evidence type="ECO:0000313" key="6">
    <source>
        <dbReference type="EMBL" id="NMH99224.1"/>
    </source>
</evidence>
<evidence type="ECO:0000256" key="2">
    <source>
        <dbReference type="ARBA" id="ARBA00023125"/>
    </source>
</evidence>
<dbReference type="InterPro" id="IPR003018">
    <property type="entry name" value="GAF"/>
</dbReference>
<feature type="compositionally biased region" description="Polar residues" evidence="4">
    <location>
        <begin position="1"/>
        <end position="13"/>
    </location>
</feature>
<dbReference type="SUPFAM" id="SSF55781">
    <property type="entry name" value="GAF domain-like"/>
    <property type="match status" value="1"/>
</dbReference>
<comment type="caution">
    <text evidence="6">The sequence shown here is derived from an EMBL/GenBank/DDBJ whole genome shotgun (WGS) entry which is preliminary data.</text>
</comment>
<dbReference type="Gene3D" id="3.30.450.40">
    <property type="match status" value="1"/>
</dbReference>
<gene>
    <name evidence="6" type="ORF">HF526_18180</name>
</gene>
<reference evidence="6 7" key="1">
    <citation type="submission" date="2020-04" db="EMBL/GenBank/DDBJ databases">
        <authorList>
            <person name="Klaysubun C."/>
            <person name="Duangmal K."/>
            <person name="Lipun K."/>
        </authorList>
    </citation>
    <scope>NUCLEOTIDE SEQUENCE [LARGE SCALE GENOMIC DNA]</scope>
    <source>
        <strain evidence="6 7">K10HN5</strain>
    </source>
</reference>
<feature type="region of interest" description="Disordered" evidence="4">
    <location>
        <begin position="1"/>
        <end position="21"/>
    </location>
</feature>
<dbReference type="EMBL" id="JAAXLA010000033">
    <property type="protein sequence ID" value="NMH99224.1"/>
    <property type="molecule type" value="Genomic_DNA"/>
</dbReference>
<dbReference type="SUPFAM" id="SSF46894">
    <property type="entry name" value="C-terminal effector domain of the bipartite response regulators"/>
    <property type="match status" value="1"/>
</dbReference>
<dbReference type="SMART" id="SM00862">
    <property type="entry name" value="Trans_reg_C"/>
    <property type="match status" value="1"/>
</dbReference>